<dbReference type="PROSITE" id="PS50234">
    <property type="entry name" value="VWFA"/>
    <property type="match status" value="1"/>
</dbReference>
<keyword evidence="15" id="KW-0325">Glycoprotein</keyword>
<evidence type="ECO:0000313" key="23">
    <source>
        <dbReference type="Ensembl" id="ENSECRP00000005187.1"/>
    </source>
</evidence>
<dbReference type="GO" id="GO:0009617">
    <property type="term" value="P:response to bacterium"/>
    <property type="evidence" value="ECO:0007669"/>
    <property type="project" value="TreeGrafter"/>
</dbReference>
<comment type="caution">
    <text evidence="18">Lacks conserved residue(s) required for the propagation of feature annotation.</text>
</comment>
<reference evidence="23" key="2">
    <citation type="submission" date="2025-08" db="UniProtKB">
        <authorList>
            <consortium name="Ensembl"/>
        </authorList>
    </citation>
    <scope>IDENTIFICATION</scope>
</reference>
<dbReference type="Pfam" id="PF00084">
    <property type="entry name" value="Sushi"/>
    <property type="match status" value="2"/>
</dbReference>
<sequence>MLHLLVALLYTGFLLKSTSQELSVDPDPDDEFTEEDKIISCPMTISILGGGTVSYSEEGKVGSMLTYHCPPGHYPYPTISRFCQAIGQWSAMTSPVGQRVKNASCRKITCPPQLEFENGDFQPHKGSFQEGETLHFMCHSGYTLRGSPVRNCTADGKWTGTIPICDDGASDCPNPGIPTGAIKTGSHYRINDKVQYRCQTGLLLFGSSERVCLESLEWSGSQPYCYSQFTFHSTKDVISSFGASLSAVMEVASDDKKPQKKQFGRTIKIEKDGKLNIYILLDTSGSITRKDFEEAKSTVIQLIEKLESYDVVLNYEVISYASKAIEIVSLQYPEQSSDVESVLYLLTNFQPSDHNETGTNLYAALDKAYNMMVFQRAKQADHFQKTRHVFIILTDGKSNTGGNPVHVLKKIEYLLGIHSEPGRQDYLDVYVFGIGPGADRPQLQSIASSKDKEQHVFLLKDIKDLKEVFDQIITDTNANMCGISQEKDMDGKPGNRTHPWHVEVKVTSASHRDNCKGSILTNSWILTAAHCFTDQHLRRPETVTVLYGASSGKAKNILIHPKYNIVGLRSKNITDFYDYDIALIKMENNITISEDARPICLPCTKDATRALRNPQVTSCEEHEKEFFKLEEIPAFFISKQIIDKKDVTNKKSVYIKHGHKKLSCDTAAKDAQGYEKVTEVSEVVTDRFLCTGGSQQYKESITCKGDSGGSLFVQKKRRFFQLGVISWGTVNDCKQRDEPPSGARDFHINILKVLPWLKAHLAKDIEFTDLPAHS</sequence>
<comment type="subcellular location">
    <subcellularLocation>
        <location evidence="3">Cell surface</location>
    </subcellularLocation>
    <subcellularLocation>
        <location evidence="4">Secreted</location>
    </subcellularLocation>
</comment>
<evidence type="ECO:0000256" key="10">
    <source>
        <dbReference type="ARBA" id="ARBA00022737"/>
    </source>
</evidence>
<evidence type="ECO:0000256" key="14">
    <source>
        <dbReference type="ARBA" id="ARBA00023157"/>
    </source>
</evidence>
<dbReference type="PIRSF" id="PIRSF001154">
    <property type="entry name" value="Compl_C2_B"/>
    <property type="match status" value="1"/>
</dbReference>
<dbReference type="InterPro" id="IPR043504">
    <property type="entry name" value="Peptidase_S1_PA_chymotrypsin"/>
</dbReference>
<dbReference type="GeneID" id="114650969"/>
<evidence type="ECO:0000256" key="12">
    <source>
        <dbReference type="ARBA" id="ARBA00022825"/>
    </source>
</evidence>
<feature type="domain" description="VWFA" evidence="20">
    <location>
        <begin position="276"/>
        <end position="472"/>
    </location>
</feature>
<dbReference type="PROSITE" id="PS00134">
    <property type="entry name" value="TRYPSIN_HIS"/>
    <property type="match status" value="1"/>
</dbReference>
<evidence type="ECO:0000256" key="15">
    <source>
        <dbReference type="ARBA" id="ARBA00023180"/>
    </source>
</evidence>
<dbReference type="SMART" id="SM00020">
    <property type="entry name" value="Tryp_SPc"/>
    <property type="match status" value="1"/>
</dbReference>
<evidence type="ECO:0000259" key="20">
    <source>
        <dbReference type="PROSITE" id="PS50234"/>
    </source>
</evidence>
<organism evidence="23 24">
    <name type="scientific">Erpetoichthys calabaricus</name>
    <name type="common">Rope fish</name>
    <name type="synonym">Calamoichthys calabaricus</name>
    <dbReference type="NCBI Taxonomy" id="27687"/>
    <lineage>
        <taxon>Eukaryota</taxon>
        <taxon>Metazoa</taxon>
        <taxon>Chordata</taxon>
        <taxon>Craniata</taxon>
        <taxon>Vertebrata</taxon>
        <taxon>Euteleostomi</taxon>
        <taxon>Actinopterygii</taxon>
        <taxon>Polypteriformes</taxon>
        <taxon>Polypteridae</taxon>
        <taxon>Erpetoichthys</taxon>
    </lineage>
</organism>
<dbReference type="InterPro" id="IPR001314">
    <property type="entry name" value="Peptidase_S1A"/>
</dbReference>
<feature type="chain" id="PRO_5034715820" description="C3/C5 convertase" evidence="19">
    <location>
        <begin position="20"/>
        <end position="774"/>
    </location>
</feature>
<evidence type="ECO:0000256" key="6">
    <source>
        <dbReference type="ARBA" id="ARBA00022588"/>
    </source>
</evidence>
<reference evidence="23" key="1">
    <citation type="submission" date="2021-06" db="EMBL/GenBank/DDBJ databases">
        <authorList>
            <consortium name="Wellcome Sanger Institute Data Sharing"/>
        </authorList>
    </citation>
    <scope>NUCLEOTIDE SEQUENCE [LARGE SCALE GENOMIC DNA]</scope>
</reference>
<evidence type="ECO:0000259" key="21">
    <source>
        <dbReference type="PROSITE" id="PS50240"/>
    </source>
</evidence>
<keyword evidence="5" id="KW-0964">Secreted</keyword>
<keyword evidence="24" id="KW-1185">Reference proteome</keyword>
<keyword evidence="9 19" id="KW-0732">Signal</keyword>
<dbReference type="GeneTree" id="ENSGT00940000158605"/>
<dbReference type="CDD" id="cd00033">
    <property type="entry name" value="CCP"/>
    <property type="match status" value="3"/>
</dbReference>
<keyword evidence="7 18" id="KW-0768">Sushi</keyword>
<feature type="disulfide bond" evidence="18">
    <location>
        <begin position="138"/>
        <end position="165"/>
    </location>
</feature>
<dbReference type="SMART" id="SM00327">
    <property type="entry name" value="VWA"/>
    <property type="match status" value="1"/>
</dbReference>
<evidence type="ECO:0000256" key="3">
    <source>
        <dbReference type="ARBA" id="ARBA00004241"/>
    </source>
</evidence>
<feature type="signal peptide" evidence="19">
    <location>
        <begin position="1"/>
        <end position="19"/>
    </location>
</feature>
<gene>
    <name evidence="23" type="primary">LOC114650969</name>
</gene>
<keyword evidence="14 18" id="KW-1015">Disulfide bond</keyword>
<dbReference type="SMART" id="SM00032">
    <property type="entry name" value="CCP"/>
    <property type="match status" value="3"/>
</dbReference>
<keyword evidence="6" id="KW-0399">Innate immunity</keyword>
<feature type="active site" description="Charge relay system" evidence="17">
    <location>
        <position position="530"/>
    </location>
</feature>
<evidence type="ECO:0000313" key="24">
    <source>
        <dbReference type="Proteomes" id="UP000694620"/>
    </source>
</evidence>
<keyword evidence="12" id="KW-0720">Serine protease</keyword>
<name>A0A8C4RNF7_ERPCA</name>
<evidence type="ECO:0000256" key="18">
    <source>
        <dbReference type="PROSITE-ProRule" id="PRU00302"/>
    </source>
</evidence>
<dbReference type="PRINTS" id="PR00722">
    <property type="entry name" value="CHYMOTRYPSIN"/>
</dbReference>
<dbReference type="RefSeq" id="XP_028656767.1">
    <property type="nucleotide sequence ID" value="XM_028800934.2"/>
</dbReference>
<dbReference type="PROSITE" id="PS50923">
    <property type="entry name" value="SUSHI"/>
    <property type="match status" value="3"/>
</dbReference>
<dbReference type="Pfam" id="PF00089">
    <property type="entry name" value="Trypsin"/>
    <property type="match status" value="1"/>
</dbReference>
<dbReference type="InterPro" id="IPR000436">
    <property type="entry name" value="Sushi_SCR_CCP_dom"/>
</dbReference>
<evidence type="ECO:0000256" key="17">
    <source>
        <dbReference type="PIRSR" id="PIRSR001154-1"/>
    </source>
</evidence>
<dbReference type="GO" id="GO:0004252">
    <property type="term" value="F:serine-type endopeptidase activity"/>
    <property type="evidence" value="ECO:0007669"/>
    <property type="project" value="InterPro"/>
</dbReference>
<evidence type="ECO:0000256" key="4">
    <source>
        <dbReference type="ARBA" id="ARBA00004613"/>
    </source>
</evidence>
<evidence type="ECO:0000256" key="16">
    <source>
        <dbReference type="ARBA" id="ARBA00029636"/>
    </source>
</evidence>
<evidence type="ECO:0000256" key="1">
    <source>
        <dbReference type="ARBA" id="ARBA00001936"/>
    </source>
</evidence>
<dbReference type="GO" id="GO:0070062">
    <property type="term" value="C:extracellular exosome"/>
    <property type="evidence" value="ECO:0007669"/>
    <property type="project" value="TreeGrafter"/>
</dbReference>
<dbReference type="Gene3D" id="3.40.50.410">
    <property type="entry name" value="von Willebrand factor, type A domain"/>
    <property type="match status" value="1"/>
</dbReference>
<feature type="disulfide bond" evidence="18">
    <location>
        <begin position="198"/>
        <end position="225"/>
    </location>
</feature>
<dbReference type="Gene3D" id="2.40.10.10">
    <property type="entry name" value="Trypsin-like serine proteases"/>
    <property type="match status" value="2"/>
</dbReference>
<dbReference type="InterPro" id="IPR035976">
    <property type="entry name" value="Sushi/SCR/CCP_sf"/>
</dbReference>
<feature type="domain" description="Sushi" evidence="22">
    <location>
        <begin position="39"/>
        <end position="107"/>
    </location>
</feature>
<dbReference type="Pfam" id="PF00092">
    <property type="entry name" value="VWA"/>
    <property type="match status" value="1"/>
</dbReference>
<dbReference type="AlphaFoldDB" id="A0A8C4RNF7"/>
<feature type="domain" description="Sushi" evidence="22">
    <location>
        <begin position="170"/>
        <end position="227"/>
    </location>
</feature>
<dbReference type="InterPro" id="IPR002035">
    <property type="entry name" value="VWF_A"/>
</dbReference>
<comment type="cofactor">
    <cofactor evidence="2">
        <name>Mg(2+)</name>
        <dbReference type="ChEBI" id="CHEBI:18420"/>
    </cofactor>
</comment>
<keyword evidence="10" id="KW-0677">Repeat</keyword>
<dbReference type="Gene3D" id="2.10.70.10">
    <property type="entry name" value="Complement Module, domain 1"/>
    <property type="match status" value="3"/>
</dbReference>
<dbReference type="GO" id="GO:0006956">
    <property type="term" value="P:complement activation"/>
    <property type="evidence" value="ECO:0007669"/>
    <property type="project" value="InterPro"/>
</dbReference>
<feature type="active site" description="Charge relay system" evidence="17">
    <location>
        <position position="707"/>
    </location>
</feature>
<evidence type="ECO:0000256" key="5">
    <source>
        <dbReference type="ARBA" id="ARBA00022525"/>
    </source>
</evidence>
<keyword evidence="11" id="KW-0378">Hydrolase</keyword>
<dbReference type="InterPro" id="IPR018114">
    <property type="entry name" value="TRYPSIN_HIS"/>
</dbReference>
<dbReference type="PROSITE" id="PS50240">
    <property type="entry name" value="TRYPSIN_DOM"/>
    <property type="match status" value="1"/>
</dbReference>
<dbReference type="InterPro" id="IPR036465">
    <property type="entry name" value="vWFA_dom_sf"/>
</dbReference>
<dbReference type="SUPFAM" id="SSF57535">
    <property type="entry name" value="Complement control module/SCR domain"/>
    <property type="match status" value="3"/>
</dbReference>
<evidence type="ECO:0000256" key="11">
    <source>
        <dbReference type="ARBA" id="ARBA00022801"/>
    </source>
</evidence>
<dbReference type="PANTHER" id="PTHR46393:SF8">
    <property type="entry name" value="COMPLEMENT C2"/>
    <property type="match status" value="1"/>
</dbReference>
<dbReference type="InterPro" id="IPR011360">
    <property type="entry name" value="Compl_C2_B"/>
</dbReference>
<dbReference type="Ensembl" id="ENSECRT00000005271.1">
    <property type="protein sequence ID" value="ENSECRP00000005187.1"/>
    <property type="gene ID" value="ENSECRG00000003494.1"/>
</dbReference>
<evidence type="ECO:0000256" key="8">
    <source>
        <dbReference type="ARBA" id="ARBA00022670"/>
    </source>
</evidence>
<proteinExistence type="predicted"/>
<reference evidence="23" key="3">
    <citation type="submission" date="2025-09" db="UniProtKB">
        <authorList>
            <consortium name="Ensembl"/>
        </authorList>
    </citation>
    <scope>IDENTIFICATION</scope>
</reference>
<dbReference type="InterPro" id="IPR009003">
    <property type="entry name" value="Peptidase_S1_PA"/>
</dbReference>
<dbReference type="InterPro" id="IPR001254">
    <property type="entry name" value="Trypsin_dom"/>
</dbReference>
<dbReference type="SUPFAM" id="SSF53300">
    <property type="entry name" value="vWA-like"/>
    <property type="match status" value="1"/>
</dbReference>
<dbReference type="CDD" id="cd00190">
    <property type="entry name" value="Tryp_SPc"/>
    <property type="match status" value="1"/>
</dbReference>
<feature type="domain" description="Sushi" evidence="22">
    <location>
        <begin position="108"/>
        <end position="167"/>
    </location>
</feature>
<accession>A0A8C4RNF7</accession>
<evidence type="ECO:0000256" key="7">
    <source>
        <dbReference type="ARBA" id="ARBA00022659"/>
    </source>
</evidence>
<feature type="domain" description="Peptidase S1" evidence="21">
    <location>
        <begin position="480"/>
        <end position="762"/>
    </location>
</feature>
<feature type="active site" description="Charge relay system" evidence="17">
    <location>
        <position position="580"/>
    </location>
</feature>
<dbReference type="GO" id="GO:0045087">
    <property type="term" value="P:innate immune response"/>
    <property type="evidence" value="ECO:0007669"/>
    <property type="project" value="UniProtKB-KW"/>
</dbReference>
<evidence type="ECO:0000256" key="19">
    <source>
        <dbReference type="SAM" id="SignalP"/>
    </source>
</evidence>
<evidence type="ECO:0000256" key="13">
    <source>
        <dbReference type="ARBA" id="ARBA00022859"/>
    </source>
</evidence>
<evidence type="ECO:0000256" key="2">
    <source>
        <dbReference type="ARBA" id="ARBA00001946"/>
    </source>
</evidence>
<protein>
    <recommendedName>
        <fullName evidence="16">C3/C5 convertase</fullName>
    </recommendedName>
</protein>
<dbReference type="SUPFAM" id="SSF50494">
    <property type="entry name" value="Trypsin-like serine proteases"/>
    <property type="match status" value="1"/>
</dbReference>
<dbReference type="GO" id="GO:0009986">
    <property type="term" value="C:cell surface"/>
    <property type="evidence" value="ECO:0007669"/>
    <property type="project" value="UniProtKB-SubCell"/>
</dbReference>
<dbReference type="Proteomes" id="UP000694620">
    <property type="component" value="Chromosome 1"/>
</dbReference>
<keyword evidence="13" id="KW-0391">Immunity</keyword>
<evidence type="ECO:0000259" key="22">
    <source>
        <dbReference type="PROSITE" id="PS50923"/>
    </source>
</evidence>
<keyword evidence="8" id="KW-0645">Protease</keyword>
<evidence type="ECO:0000256" key="9">
    <source>
        <dbReference type="ARBA" id="ARBA00022729"/>
    </source>
</evidence>
<comment type="cofactor">
    <cofactor evidence="1">
        <name>Mn(2+)</name>
        <dbReference type="ChEBI" id="CHEBI:29035"/>
    </cofactor>
</comment>
<dbReference type="GO" id="GO:0006508">
    <property type="term" value="P:proteolysis"/>
    <property type="evidence" value="ECO:0007669"/>
    <property type="project" value="UniProtKB-KW"/>
</dbReference>
<dbReference type="OrthoDB" id="6127264at2759"/>
<dbReference type="PANTHER" id="PTHR46393">
    <property type="entry name" value="SUSHI DOMAIN-CONTAINING PROTEIN"/>
    <property type="match status" value="1"/>
</dbReference>